<name>A0A7S2P8V2_9STRA</name>
<feature type="transmembrane region" description="Helical" evidence="1">
    <location>
        <begin position="342"/>
        <end position="363"/>
    </location>
</feature>
<keyword evidence="2" id="KW-0732">Signal</keyword>
<keyword evidence="1" id="KW-1133">Transmembrane helix</keyword>
<keyword evidence="1" id="KW-0472">Membrane</keyword>
<gene>
    <name evidence="3" type="ORF">SMAR0320_LOCUS4908</name>
</gene>
<sequence length="446" mass="48837">MMMALLKSVALASLVGSTLGEMIRITPIMLTSLPQPSMGQSPHQCPLRVLRDSIRSQCDIDAKMKCPTTTPDFPLFFSQQQQQHSPFSSSGFMSFPAPPSIGMGSFDDLESVIDELFSSTLQIFDEAMSANSQFAEERAVEAFDAKLPSFVEEIVSSASSSSSSDKEEIDNVPPQEDVFATLLGDIMDITQNIHINSERRRLSEGENSDLHLEMKDRLARRLTEYVSRTEVFQLPGGGVMRVVSLSQVDDTPRLGLGDMEVDGCIYSSYKNGDLSSGCAGAVSSYMNFINARRPGLEHKVQQAPIQNSLPAPAAKADDETLLQTLSGIHQQYINKDDSTLRYLVYGSILSSALVVISLCVLAVKNIWSFLAGIAMIATAIFLGPVYMLAVLAVMLFLDQFYPSDDDEEEEGTTVGDFDYVKLEEDNDASDQMGKPRVFIGVPVQVV</sequence>
<feature type="signal peptide" evidence="2">
    <location>
        <begin position="1"/>
        <end position="20"/>
    </location>
</feature>
<reference evidence="3" key="1">
    <citation type="submission" date="2021-01" db="EMBL/GenBank/DDBJ databases">
        <authorList>
            <person name="Corre E."/>
            <person name="Pelletier E."/>
            <person name="Niang G."/>
            <person name="Scheremetjew M."/>
            <person name="Finn R."/>
            <person name="Kale V."/>
            <person name="Holt S."/>
            <person name="Cochrane G."/>
            <person name="Meng A."/>
            <person name="Brown T."/>
            <person name="Cohen L."/>
        </authorList>
    </citation>
    <scope>NUCLEOTIDE SEQUENCE</scope>
    <source>
        <strain evidence="3">SM1012Den-03</strain>
    </source>
</reference>
<keyword evidence="1" id="KW-0812">Transmembrane</keyword>
<accession>A0A7S2P8V2</accession>
<evidence type="ECO:0000313" key="3">
    <source>
        <dbReference type="EMBL" id="CAD9585297.1"/>
    </source>
</evidence>
<feature type="transmembrane region" description="Helical" evidence="1">
    <location>
        <begin position="370"/>
        <end position="397"/>
    </location>
</feature>
<proteinExistence type="predicted"/>
<evidence type="ECO:0000256" key="1">
    <source>
        <dbReference type="SAM" id="Phobius"/>
    </source>
</evidence>
<evidence type="ECO:0000256" key="2">
    <source>
        <dbReference type="SAM" id="SignalP"/>
    </source>
</evidence>
<organism evidence="3">
    <name type="scientific">Skeletonema marinoi</name>
    <dbReference type="NCBI Taxonomy" id="267567"/>
    <lineage>
        <taxon>Eukaryota</taxon>
        <taxon>Sar</taxon>
        <taxon>Stramenopiles</taxon>
        <taxon>Ochrophyta</taxon>
        <taxon>Bacillariophyta</taxon>
        <taxon>Coscinodiscophyceae</taxon>
        <taxon>Thalassiosirophycidae</taxon>
        <taxon>Thalassiosirales</taxon>
        <taxon>Skeletonemataceae</taxon>
        <taxon>Skeletonema</taxon>
        <taxon>Skeletonema marinoi-dohrnii complex</taxon>
    </lineage>
</organism>
<dbReference type="EMBL" id="HBGZ01006958">
    <property type="protein sequence ID" value="CAD9585297.1"/>
    <property type="molecule type" value="Transcribed_RNA"/>
</dbReference>
<dbReference type="AlphaFoldDB" id="A0A7S2P8V2"/>
<protein>
    <submittedName>
        <fullName evidence="3">Uncharacterized protein</fullName>
    </submittedName>
</protein>
<feature type="chain" id="PRO_5030873437" evidence="2">
    <location>
        <begin position="21"/>
        <end position="446"/>
    </location>
</feature>